<name>A0A8J3GI97_9HYPH</name>
<evidence type="ECO:0000313" key="2">
    <source>
        <dbReference type="Proteomes" id="UP000641137"/>
    </source>
</evidence>
<dbReference type="AlphaFoldDB" id="A0A8J3GI97"/>
<dbReference type="EMBL" id="BMZO01000008">
    <property type="protein sequence ID" value="GHC75652.1"/>
    <property type="molecule type" value="Genomic_DNA"/>
</dbReference>
<reference evidence="1" key="1">
    <citation type="journal article" date="2014" name="Int. J. Syst. Evol. Microbiol.">
        <title>Complete genome sequence of Corynebacterium casei LMG S-19264T (=DSM 44701T), isolated from a smear-ripened cheese.</title>
        <authorList>
            <consortium name="US DOE Joint Genome Institute (JGI-PGF)"/>
            <person name="Walter F."/>
            <person name="Albersmeier A."/>
            <person name="Kalinowski J."/>
            <person name="Ruckert C."/>
        </authorList>
    </citation>
    <scope>NUCLEOTIDE SEQUENCE</scope>
    <source>
        <strain evidence="1">KCTC 42097</strain>
    </source>
</reference>
<gene>
    <name evidence="1" type="ORF">GCM10010136_25810</name>
</gene>
<sequence>MAGALFPFTVNQLVQGAEHAKIFAFSKGRYARSYPRDAPSIKVVLNIGDPVDVGAIEALPVNVVLLA</sequence>
<keyword evidence="2" id="KW-1185">Reference proteome</keyword>
<protein>
    <submittedName>
        <fullName evidence="1">Uncharacterized protein</fullName>
    </submittedName>
</protein>
<proteinExistence type="predicted"/>
<dbReference type="Proteomes" id="UP000641137">
    <property type="component" value="Unassembled WGS sequence"/>
</dbReference>
<comment type="caution">
    <text evidence="1">The sequence shown here is derived from an EMBL/GenBank/DDBJ whole genome shotgun (WGS) entry which is preliminary data.</text>
</comment>
<reference evidence="1" key="2">
    <citation type="submission" date="2020-09" db="EMBL/GenBank/DDBJ databases">
        <authorList>
            <person name="Sun Q."/>
            <person name="Kim S."/>
        </authorList>
    </citation>
    <scope>NUCLEOTIDE SEQUENCE</scope>
    <source>
        <strain evidence="1">KCTC 42097</strain>
    </source>
</reference>
<accession>A0A8J3GI97</accession>
<dbReference type="RefSeq" id="WP_189490808.1">
    <property type="nucleotide sequence ID" value="NZ_BMZO01000008.1"/>
</dbReference>
<evidence type="ECO:0000313" key="1">
    <source>
        <dbReference type="EMBL" id="GHC75652.1"/>
    </source>
</evidence>
<organism evidence="1 2">
    <name type="scientific">Limoniibacter endophyticus</name>
    <dbReference type="NCBI Taxonomy" id="1565040"/>
    <lineage>
        <taxon>Bacteria</taxon>
        <taxon>Pseudomonadati</taxon>
        <taxon>Pseudomonadota</taxon>
        <taxon>Alphaproteobacteria</taxon>
        <taxon>Hyphomicrobiales</taxon>
        <taxon>Bartonellaceae</taxon>
        <taxon>Limoniibacter</taxon>
    </lineage>
</organism>